<protein>
    <recommendedName>
        <fullName evidence="4">JmjC domain-containing protein</fullName>
    </recommendedName>
</protein>
<evidence type="ECO:0000313" key="5">
    <source>
        <dbReference type="EMBL" id="EDW59093.1"/>
    </source>
</evidence>
<keyword evidence="6" id="KW-1185">Reference proteome</keyword>
<keyword evidence="2" id="KW-0963">Cytoplasm</keyword>
<dbReference type="PROSITE" id="PS51184">
    <property type="entry name" value="JMJC"/>
    <property type="match status" value="1"/>
</dbReference>
<evidence type="ECO:0000256" key="2">
    <source>
        <dbReference type="ARBA" id="ARBA00022490"/>
    </source>
</evidence>
<dbReference type="PANTHER" id="PTHR12461:SF43">
    <property type="entry name" value="HSPB1-ASSOCIATED PROTEIN 1"/>
    <property type="match status" value="1"/>
</dbReference>
<dbReference type="Gene3D" id="2.60.120.650">
    <property type="entry name" value="Cupin"/>
    <property type="match status" value="1"/>
</dbReference>
<dbReference type="AlphaFoldDB" id="B4M617"/>
<evidence type="ECO:0000313" key="6">
    <source>
        <dbReference type="Proteomes" id="UP000008792"/>
    </source>
</evidence>
<name>B4M617_DROVI</name>
<dbReference type="InParanoid" id="B4M617"/>
<dbReference type="OMA" id="PQWERKR"/>
<dbReference type="InterPro" id="IPR003347">
    <property type="entry name" value="JmjC_dom"/>
</dbReference>
<comment type="function">
    <text evidence="3">May play a role in cellular stress response.</text>
</comment>
<dbReference type="EMBL" id="CH940652">
    <property type="protein sequence ID" value="EDW59093.1"/>
    <property type="molecule type" value="Genomic_DNA"/>
</dbReference>
<dbReference type="STRING" id="7244.B4M617"/>
<evidence type="ECO:0000256" key="1">
    <source>
        <dbReference type="ARBA" id="ARBA00004496"/>
    </source>
</evidence>
<organism evidence="5 6">
    <name type="scientific">Drosophila virilis</name>
    <name type="common">Fruit fly</name>
    <dbReference type="NCBI Taxonomy" id="7244"/>
    <lineage>
        <taxon>Eukaryota</taxon>
        <taxon>Metazoa</taxon>
        <taxon>Ecdysozoa</taxon>
        <taxon>Arthropoda</taxon>
        <taxon>Hexapoda</taxon>
        <taxon>Insecta</taxon>
        <taxon>Pterygota</taxon>
        <taxon>Neoptera</taxon>
        <taxon>Endopterygota</taxon>
        <taxon>Diptera</taxon>
        <taxon>Brachycera</taxon>
        <taxon>Muscomorpha</taxon>
        <taxon>Ephydroidea</taxon>
        <taxon>Drosophilidae</taxon>
        <taxon>Drosophila</taxon>
    </lineage>
</organism>
<feature type="domain" description="JmjC" evidence="4">
    <location>
        <begin position="96"/>
        <end position="255"/>
    </location>
</feature>
<accession>B4M617</accession>
<comment type="subcellular location">
    <subcellularLocation>
        <location evidence="1">Cytoplasm</location>
    </subcellularLocation>
</comment>
<dbReference type="SMR" id="B4M617"/>
<dbReference type="InterPro" id="IPR041667">
    <property type="entry name" value="Cupin_8"/>
</dbReference>
<dbReference type="Proteomes" id="UP000008792">
    <property type="component" value="Unassembled WGS sequence"/>
</dbReference>
<dbReference type="eggNOG" id="KOG2132">
    <property type="taxonomic scope" value="Eukaryota"/>
</dbReference>
<sequence>MATYLSSNLRDIILNTHVPLVFPDFPIHWECFDDSLLDWCARYDKDASVSSLPAFESMAIADCDTPQWERKRKRVKMTMHKFLQDFTKEGQEPTEWAAYQYVRAGGIPASCLTGIDFKCFGFAEHQNDYSLWLGSKCANTPCHYDTYGVNIVVQAYGSKSWLLFPPETALQSSRIPYEESSVYCLENFYAPAPDKLSHYEQFQGQAYHCLLHPGDVLIVPRHWWHYVEAVETSLSVNYWVPLKTDLDLTLDELIVKHVVESFVKGESDQMKQYLLNPNQLDEIADSASSLFSQFEHAVQDSSSASKRKLWEAEYLGQSEVLKLLSSVEVRVRALDVMSKEAYTQLLTNNARRHGAAMWNREDNIISSTLEQLINSMCAPRCIATIKREFFRRLGQNQRL</sequence>
<evidence type="ECO:0000256" key="3">
    <source>
        <dbReference type="ARBA" id="ARBA00037342"/>
    </source>
</evidence>
<dbReference type="OrthoDB" id="438164at2759"/>
<reference evidence="5 6" key="1">
    <citation type="journal article" date="2007" name="Nature">
        <title>Evolution of genes and genomes on the Drosophila phylogeny.</title>
        <authorList>
            <consortium name="Drosophila 12 Genomes Consortium"/>
            <person name="Clark A.G."/>
            <person name="Eisen M.B."/>
            <person name="Smith D.R."/>
            <person name="Bergman C.M."/>
            <person name="Oliver B."/>
            <person name="Markow T.A."/>
            <person name="Kaufman T.C."/>
            <person name="Kellis M."/>
            <person name="Gelbart W."/>
            <person name="Iyer V.N."/>
            <person name="Pollard D.A."/>
            <person name="Sackton T.B."/>
            <person name="Larracuente A.M."/>
            <person name="Singh N.D."/>
            <person name="Abad J.P."/>
            <person name="Abt D.N."/>
            <person name="Adryan B."/>
            <person name="Aguade M."/>
            <person name="Akashi H."/>
            <person name="Anderson W.W."/>
            <person name="Aquadro C.F."/>
            <person name="Ardell D.H."/>
            <person name="Arguello R."/>
            <person name="Artieri C.G."/>
            <person name="Barbash D.A."/>
            <person name="Barker D."/>
            <person name="Barsanti P."/>
            <person name="Batterham P."/>
            <person name="Batzoglou S."/>
            <person name="Begun D."/>
            <person name="Bhutkar A."/>
            <person name="Blanco E."/>
            <person name="Bosak S.A."/>
            <person name="Bradley R.K."/>
            <person name="Brand A.D."/>
            <person name="Brent M.R."/>
            <person name="Brooks A.N."/>
            <person name="Brown R.H."/>
            <person name="Butlin R.K."/>
            <person name="Caggese C."/>
            <person name="Calvi B.R."/>
            <person name="Bernardo de Carvalho A."/>
            <person name="Caspi A."/>
            <person name="Castrezana S."/>
            <person name="Celniker S.E."/>
            <person name="Chang J.L."/>
            <person name="Chapple C."/>
            <person name="Chatterji S."/>
            <person name="Chinwalla A."/>
            <person name="Civetta A."/>
            <person name="Clifton S.W."/>
            <person name="Comeron J.M."/>
            <person name="Costello J.C."/>
            <person name="Coyne J.A."/>
            <person name="Daub J."/>
            <person name="David R.G."/>
            <person name="Delcher A.L."/>
            <person name="Delehaunty K."/>
            <person name="Do C.B."/>
            <person name="Ebling H."/>
            <person name="Edwards K."/>
            <person name="Eickbush T."/>
            <person name="Evans J.D."/>
            <person name="Filipski A."/>
            <person name="Findeiss S."/>
            <person name="Freyhult E."/>
            <person name="Fulton L."/>
            <person name="Fulton R."/>
            <person name="Garcia A.C."/>
            <person name="Gardiner A."/>
            <person name="Garfield D.A."/>
            <person name="Garvin B.E."/>
            <person name="Gibson G."/>
            <person name="Gilbert D."/>
            <person name="Gnerre S."/>
            <person name="Godfrey J."/>
            <person name="Good R."/>
            <person name="Gotea V."/>
            <person name="Gravely B."/>
            <person name="Greenberg A.J."/>
            <person name="Griffiths-Jones S."/>
            <person name="Gross S."/>
            <person name="Guigo R."/>
            <person name="Gustafson E.A."/>
            <person name="Haerty W."/>
            <person name="Hahn M.W."/>
            <person name="Halligan D.L."/>
            <person name="Halpern A.L."/>
            <person name="Halter G.M."/>
            <person name="Han M.V."/>
            <person name="Heger A."/>
            <person name="Hillier L."/>
            <person name="Hinrichs A.S."/>
            <person name="Holmes I."/>
            <person name="Hoskins R.A."/>
            <person name="Hubisz M.J."/>
            <person name="Hultmark D."/>
            <person name="Huntley M.A."/>
            <person name="Jaffe D.B."/>
            <person name="Jagadeeshan S."/>
            <person name="Jeck W.R."/>
            <person name="Johnson J."/>
            <person name="Jones C.D."/>
            <person name="Jordan W.C."/>
            <person name="Karpen G.H."/>
            <person name="Kataoka E."/>
            <person name="Keightley P.D."/>
            <person name="Kheradpour P."/>
            <person name="Kirkness E.F."/>
            <person name="Koerich L.B."/>
            <person name="Kristiansen K."/>
            <person name="Kudrna D."/>
            <person name="Kulathinal R.J."/>
            <person name="Kumar S."/>
            <person name="Kwok R."/>
            <person name="Lander E."/>
            <person name="Langley C.H."/>
            <person name="Lapoint R."/>
            <person name="Lazzaro B.P."/>
            <person name="Lee S.J."/>
            <person name="Levesque L."/>
            <person name="Li R."/>
            <person name="Lin C.F."/>
            <person name="Lin M.F."/>
            <person name="Lindblad-Toh K."/>
            <person name="Llopart A."/>
            <person name="Long M."/>
            <person name="Low L."/>
            <person name="Lozovsky E."/>
            <person name="Lu J."/>
            <person name="Luo M."/>
            <person name="Machado C.A."/>
            <person name="Makalowski W."/>
            <person name="Marzo M."/>
            <person name="Matsuda M."/>
            <person name="Matzkin L."/>
            <person name="McAllister B."/>
            <person name="McBride C.S."/>
            <person name="McKernan B."/>
            <person name="McKernan K."/>
            <person name="Mendez-Lago M."/>
            <person name="Minx P."/>
            <person name="Mollenhauer M.U."/>
            <person name="Montooth K."/>
            <person name="Mount S.M."/>
            <person name="Mu X."/>
            <person name="Myers E."/>
            <person name="Negre B."/>
            <person name="Newfeld S."/>
            <person name="Nielsen R."/>
            <person name="Noor M.A."/>
            <person name="O'Grady P."/>
            <person name="Pachter L."/>
            <person name="Papaceit M."/>
            <person name="Parisi M.J."/>
            <person name="Parisi M."/>
            <person name="Parts L."/>
            <person name="Pedersen J.S."/>
            <person name="Pesole G."/>
            <person name="Phillippy A.M."/>
            <person name="Ponting C.P."/>
            <person name="Pop M."/>
            <person name="Porcelli D."/>
            <person name="Powell J.R."/>
            <person name="Prohaska S."/>
            <person name="Pruitt K."/>
            <person name="Puig M."/>
            <person name="Quesneville H."/>
            <person name="Ram K.R."/>
            <person name="Rand D."/>
            <person name="Rasmussen M.D."/>
            <person name="Reed L.K."/>
            <person name="Reenan R."/>
            <person name="Reily A."/>
            <person name="Remington K.A."/>
            <person name="Rieger T.T."/>
            <person name="Ritchie M.G."/>
            <person name="Robin C."/>
            <person name="Rogers Y.H."/>
            <person name="Rohde C."/>
            <person name="Rozas J."/>
            <person name="Rubenfield M.J."/>
            <person name="Ruiz A."/>
            <person name="Russo S."/>
            <person name="Salzberg S.L."/>
            <person name="Sanchez-Gracia A."/>
            <person name="Saranga D.J."/>
            <person name="Sato H."/>
            <person name="Schaeffer S.W."/>
            <person name="Schatz M.C."/>
            <person name="Schlenke T."/>
            <person name="Schwartz R."/>
            <person name="Segarra C."/>
            <person name="Singh R.S."/>
            <person name="Sirot L."/>
            <person name="Sirota M."/>
            <person name="Sisneros N.B."/>
            <person name="Smith C.D."/>
            <person name="Smith T.F."/>
            <person name="Spieth J."/>
            <person name="Stage D.E."/>
            <person name="Stark A."/>
            <person name="Stephan W."/>
            <person name="Strausberg R.L."/>
            <person name="Strempel S."/>
            <person name="Sturgill D."/>
            <person name="Sutton G."/>
            <person name="Sutton G.G."/>
            <person name="Tao W."/>
            <person name="Teichmann S."/>
            <person name="Tobari Y.N."/>
            <person name="Tomimura Y."/>
            <person name="Tsolas J.M."/>
            <person name="Valente V.L."/>
            <person name="Venter E."/>
            <person name="Venter J.C."/>
            <person name="Vicario S."/>
            <person name="Vieira F.G."/>
            <person name="Vilella A.J."/>
            <person name="Villasante A."/>
            <person name="Walenz B."/>
            <person name="Wang J."/>
            <person name="Wasserman M."/>
            <person name="Watts T."/>
            <person name="Wilson D."/>
            <person name="Wilson R.K."/>
            <person name="Wing R.A."/>
            <person name="Wolfner M.F."/>
            <person name="Wong A."/>
            <person name="Wong G.K."/>
            <person name="Wu C.I."/>
            <person name="Wu G."/>
            <person name="Yamamoto D."/>
            <person name="Yang H.P."/>
            <person name="Yang S.P."/>
            <person name="Yorke J.A."/>
            <person name="Yoshida K."/>
            <person name="Zdobnov E."/>
            <person name="Zhang P."/>
            <person name="Zhang Y."/>
            <person name="Zimin A.V."/>
            <person name="Baldwin J."/>
            <person name="Abdouelleil A."/>
            <person name="Abdulkadir J."/>
            <person name="Abebe A."/>
            <person name="Abera B."/>
            <person name="Abreu J."/>
            <person name="Acer S.C."/>
            <person name="Aftuck L."/>
            <person name="Alexander A."/>
            <person name="An P."/>
            <person name="Anderson E."/>
            <person name="Anderson S."/>
            <person name="Arachi H."/>
            <person name="Azer M."/>
            <person name="Bachantsang P."/>
            <person name="Barry A."/>
            <person name="Bayul T."/>
            <person name="Berlin A."/>
            <person name="Bessette D."/>
            <person name="Bloom T."/>
            <person name="Blye J."/>
            <person name="Boguslavskiy L."/>
            <person name="Bonnet C."/>
            <person name="Boukhgalter B."/>
            <person name="Bourzgui I."/>
            <person name="Brown A."/>
            <person name="Cahill P."/>
            <person name="Channer S."/>
            <person name="Cheshatsang Y."/>
            <person name="Chuda L."/>
            <person name="Citroen M."/>
            <person name="Collymore A."/>
            <person name="Cooke P."/>
            <person name="Costello M."/>
            <person name="D'Aco K."/>
            <person name="Daza R."/>
            <person name="De Haan G."/>
            <person name="DeGray S."/>
            <person name="DeMaso C."/>
            <person name="Dhargay N."/>
            <person name="Dooley K."/>
            <person name="Dooley E."/>
            <person name="Doricent M."/>
            <person name="Dorje P."/>
            <person name="Dorjee K."/>
            <person name="Dupes A."/>
            <person name="Elong R."/>
            <person name="Falk J."/>
            <person name="Farina A."/>
            <person name="Faro S."/>
            <person name="Ferguson D."/>
            <person name="Fisher S."/>
            <person name="Foley C.D."/>
            <person name="Franke A."/>
            <person name="Friedrich D."/>
            <person name="Gadbois L."/>
            <person name="Gearin G."/>
            <person name="Gearin C.R."/>
            <person name="Giannoukos G."/>
            <person name="Goode T."/>
            <person name="Graham J."/>
            <person name="Grandbois E."/>
            <person name="Grewal S."/>
            <person name="Gyaltsen K."/>
            <person name="Hafez N."/>
            <person name="Hagos B."/>
            <person name="Hall J."/>
            <person name="Henson C."/>
            <person name="Hollinger A."/>
            <person name="Honan T."/>
            <person name="Huard M.D."/>
            <person name="Hughes L."/>
            <person name="Hurhula B."/>
            <person name="Husby M.E."/>
            <person name="Kamat A."/>
            <person name="Kanga B."/>
            <person name="Kashin S."/>
            <person name="Khazanovich D."/>
            <person name="Kisner P."/>
            <person name="Lance K."/>
            <person name="Lara M."/>
            <person name="Lee W."/>
            <person name="Lennon N."/>
            <person name="Letendre F."/>
            <person name="LeVine R."/>
            <person name="Lipovsky A."/>
            <person name="Liu X."/>
            <person name="Liu J."/>
            <person name="Liu S."/>
            <person name="Lokyitsang T."/>
            <person name="Lokyitsang Y."/>
            <person name="Lubonja R."/>
            <person name="Lui A."/>
            <person name="MacDonald P."/>
            <person name="Magnisalis V."/>
            <person name="Maru K."/>
            <person name="Matthews C."/>
            <person name="McCusker W."/>
            <person name="McDonough S."/>
            <person name="Mehta T."/>
            <person name="Meldrim J."/>
            <person name="Meneus L."/>
            <person name="Mihai O."/>
            <person name="Mihalev A."/>
            <person name="Mihova T."/>
            <person name="Mittelman R."/>
            <person name="Mlenga V."/>
            <person name="Montmayeur A."/>
            <person name="Mulrain L."/>
            <person name="Navidi A."/>
            <person name="Naylor J."/>
            <person name="Negash T."/>
            <person name="Nguyen T."/>
            <person name="Nguyen N."/>
            <person name="Nicol R."/>
            <person name="Norbu C."/>
            <person name="Norbu N."/>
            <person name="Novod N."/>
            <person name="O'Neill B."/>
            <person name="Osman S."/>
            <person name="Markiewicz E."/>
            <person name="Oyono O.L."/>
            <person name="Patti C."/>
            <person name="Phunkhang P."/>
            <person name="Pierre F."/>
            <person name="Priest M."/>
            <person name="Raghuraman S."/>
            <person name="Rege F."/>
            <person name="Reyes R."/>
            <person name="Rise C."/>
            <person name="Rogov P."/>
            <person name="Ross K."/>
            <person name="Ryan E."/>
            <person name="Settipalli S."/>
            <person name="Shea T."/>
            <person name="Sherpa N."/>
            <person name="Shi L."/>
            <person name="Shih D."/>
            <person name="Sparrow T."/>
            <person name="Spaulding J."/>
            <person name="Stalker J."/>
            <person name="Stange-Thomann N."/>
            <person name="Stavropoulos S."/>
            <person name="Stone C."/>
            <person name="Strader C."/>
            <person name="Tesfaye S."/>
            <person name="Thomson T."/>
            <person name="Thoulutsang Y."/>
            <person name="Thoulutsang D."/>
            <person name="Topham K."/>
            <person name="Topping I."/>
            <person name="Tsamla T."/>
            <person name="Vassiliev H."/>
            <person name="Vo A."/>
            <person name="Wangchuk T."/>
            <person name="Wangdi T."/>
            <person name="Weiand M."/>
            <person name="Wilkinson J."/>
            <person name="Wilson A."/>
            <person name="Yadav S."/>
            <person name="Young G."/>
            <person name="Yu Q."/>
            <person name="Zembek L."/>
            <person name="Zhong D."/>
            <person name="Zimmer A."/>
            <person name="Zwirko Z."/>
            <person name="Jaffe D.B."/>
            <person name="Alvarez P."/>
            <person name="Brockman W."/>
            <person name="Butler J."/>
            <person name="Chin C."/>
            <person name="Gnerre S."/>
            <person name="Grabherr M."/>
            <person name="Kleber M."/>
            <person name="Mauceli E."/>
            <person name="MacCallum I."/>
        </authorList>
    </citation>
    <scope>NUCLEOTIDE SEQUENCE [LARGE SCALE GENOMIC DNA]</scope>
    <source>
        <strain evidence="6">Tucson 15010-1051.87</strain>
    </source>
</reference>
<proteinExistence type="predicted"/>
<dbReference type="PANTHER" id="PTHR12461">
    <property type="entry name" value="HYPOXIA-INDUCIBLE FACTOR 1 ALPHA INHIBITOR-RELATED"/>
    <property type="match status" value="1"/>
</dbReference>
<dbReference type="SMART" id="SM00558">
    <property type="entry name" value="JmjC"/>
    <property type="match status" value="1"/>
</dbReference>
<dbReference type="PhylomeDB" id="B4M617"/>
<dbReference type="KEGG" id="dvi:6633216"/>
<dbReference type="HOGENOM" id="CLU_016785_5_0_1"/>
<dbReference type="SUPFAM" id="SSF51197">
    <property type="entry name" value="Clavaminate synthase-like"/>
    <property type="match status" value="1"/>
</dbReference>
<dbReference type="GO" id="GO:0005737">
    <property type="term" value="C:cytoplasm"/>
    <property type="evidence" value="ECO:0007669"/>
    <property type="project" value="UniProtKB-SubCell"/>
</dbReference>
<evidence type="ECO:0000259" key="4">
    <source>
        <dbReference type="PROSITE" id="PS51184"/>
    </source>
</evidence>
<gene>
    <name evidence="5" type="primary">Dvir\GJ10471</name>
    <name evidence="5" type="ORF">Dvir_GJ10471</name>
</gene>
<dbReference type="Pfam" id="PF13621">
    <property type="entry name" value="Cupin_8"/>
    <property type="match status" value="1"/>
</dbReference>
<dbReference type="FunCoup" id="B4M617">
    <property type="interactions" value="5"/>
</dbReference>